<comment type="caution">
    <text evidence="4">The sequence shown here is derived from an EMBL/GenBank/DDBJ whole genome shotgun (WGS) entry which is preliminary data.</text>
</comment>
<evidence type="ECO:0000256" key="1">
    <source>
        <dbReference type="ARBA" id="ARBA00004953"/>
    </source>
</evidence>
<evidence type="ECO:0000313" key="4">
    <source>
        <dbReference type="EMBL" id="NNH24308.1"/>
    </source>
</evidence>
<proteinExistence type="predicted"/>
<dbReference type="AlphaFoldDB" id="A0A849C3U3"/>
<dbReference type="Gene3D" id="3.40.1160.10">
    <property type="entry name" value="Acetylglutamate kinase-like"/>
    <property type="match status" value="1"/>
</dbReference>
<protein>
    <submittedName>
        <fullName evidence="4">Cobalt-precorrin-6A reductase</fullName>
    </submittedName>
</protein>
<dbReference type="GO" id="GO:0016994">
    <property type="term" value="F:precorrin-6A reductase activity"/>
    <property type="evidence" value="ECO:0007669"/>
    <property type="project" value="InterPro"/>
</dbReference>
<dbReference type="Proteomes" id="UP000555552">
    <property type="component" value="Unassembled WGS sequence"/>
</dbReference>
<dbReference type="PANTHER" id="PTHR36925:SF1">
    <property type="entry name" value="COBALT-PRECORRIN-6A REDUCTASE"/>
    <property type="match status" value="1"/>
</dbReference>
<dbReference type="SUPFAM" id="SSF53633">
    <property type="entry name" value="Carbamate kinase-like"/>
    <property type="match status" value="1"/>
</dbReference>
<gene>
    <name evidence="4" type="ORF">HLB09_14670</name>
</gene>
<feature type="non-terminal residue" evidence="4">
    <location>
        <position position="254"/>
    </location>
</feature>
<evidence type="ECO:0000313" key="5">
    <source>
        <dbReference type="Proteomes" id="UP000555552"/>
    </source>
</evidence>
<accession>A0A849C3U3</accession>
<reference evidence="4 5" key="1">
    <citation type="submission" date="2020-05" db="EMBL/GenBank/DDBJ databases">
        <title>MicrobeNet Type strains.</title>
        <authorList>
            <person name="Nicholson A.C."/>
        </authorList>
    </citation>
    <scope>NUCLEOTIDE SEQUENCE [LARGE SCALE GENOMIC DNA]</scope>
    <source>
        <strain evidence="4 5">JCM 14547</strain>
    </source>
</reference>
<dbReference type="PROSITE" id="PS51014">
    <property type="entry name" value="COBK_CBIJ"/>
    <property type="match status" value="1"/>
</dbReference>
<evidence type="ECO:0000256" key="2">
    <source>
        <dbReference type="ARBA" id="ARBA00022573"/>
    </source>
</evidence>
<evidence type="ECO:0000256" key="3">
    <source>
        <dbReference type="ARBA" id="ARBA00023002"/>
    </source>
</evidence>
<dbReference type="InterPro" id="IPR003723">
    <property type="entry name" value="Precorrin-6x_reduct"/>
</dbReference>
<dbReference type="GO" id="GO:0009236">
    <property type="term" value="P:cobalamin biosynthetic process"/>
    <property type="evidence" value="ECO:0007669"/>
    <property type="project" value="UniProtKB-UniPathway"/>
</dbReference>
<keyword evidence="2" id="KW-0169">Cobalamin biosynthesis</keyword>
<dbReference type="EMBL" id="JABEMA010000313">
    <property type="protein sequence ID" value="NNH24308.1"/>
    <property type="molecule type" value="Genomic_DNA"/>
</dbReference>
<dbReference type="InterPro" id="IPR036393">
    <property type="entry name" value="AceGlu_kinase-like_sf"/>
</dbReference>
<dbReference type="PANTHER" id="PTHR36925">
    <property type="entry name" value="COBALT-PRECORRIN-6A REDUCTASE"/>
    <property type="match status" value="1"/>
</dbReference>
<keyword evidence="5" id="KW-1185">Reference proteome</keyword>
<name>A0A849C3U3_9ACTN</name>
<comment type="pathway">
    <text evidence="1">Cofactor biosynthesis; adenosylcobalamin biosynthesis.</text>
</comment>
<keyword evidence="3" id="KW-0560">Oxidoreductase</keyword>
<sequence>MQPAAHHVLLLGGTTVAQALAVDLVDAPGVRVTSSLPVDRHVPVPPPGEVHRGGFGGPEGLAAWLREHDVRAVVDATSPFSARITSTAVSACAAVDVPLLLLDRPAWLPQPGDDWRPVPDLDAAAEVLRDGPWERALVAGGARDLGALGRLERPRLVLRVPRLPRPPLPAGCEVVLRRRAGDVDGEVALMVDRGVGVVVTTDSGGPGGAAVLVAAQRALETHSDVVLMAKNGVDAVYTADPRTDASAEKLDHLT</sequence>
<dbReference type="RefSeq" id="WP_171204066.1">
    <property type="nucleotide sequence ID" value="NZ_JABEMA010000313.1"/>
</dbReference>
<organism evidence="4 5">
    <name type="scientific">Pseudokineococcus marinus</name>
    <dbReference type="NCBI Taxonomy" id="351215"/>
    <lineage>
        <taxon>Bacteria</taxon>
        <taxon>Bacillati</taxon>
        <taxon>Actinomycetota</taxon>
        <taxon>Actinomycetes</taxon>
        <taxon>Kineosporiales</taxon>
        <taxon>Kineosporiaceae</taxon>
        <taxon>Pseudokineococcus</taxon>
    </lineage>
</organism>
<dbReference type="UniPathway" id="UPA00148"/>
<dbReference type="Pfam" id="PF02571">
    <property type="entry name" value="CbiJ"/>
    <property type="match status" value="1"/>
</dbReference>